<feature type="site" description="Important for catalytic activity, responsible for pKa modulation of the active site Glu and correct orientation of both the proton donor and substrate" evidence="7">
    <location>
        <position position="146"/>
    </location>
</feature>
<dbReference type="CDD" id="cd08991">
    <property type="entry name" value="GH43_HoAraf43-like"/>
    <property type="match status" value="1"/>
</dbReference>
<evidence type="ECO:0000256" key="7">
    <source>
        <dbReference type="PIRSR" id="PIRSR606710-2"/>
    </source>
</evidence>
<evidence type="ECO:0000256" key="1">
    <source>
        <dbReference type="ARBA" id="ARBA00009865"/>
    </source>
</evidence>
<proteinExistence type="inferred from homology"/>
<evidence type="ECO:0000256" key="9">
    <source>
        <dbReference type="SAM" id="SignalP"/>
    </source>
</evidence>
<evidence type="ECO:0000256" key="4">
    <source>
        <dbReference type="ARBA" id="ARBA00023277"/>
    </source>
</evidence>
<organism evidence="10 11">
    <name type="scientific">Bacteroides intestinalis</name>
    <dbReference type="NCBI Taxonomy" id="329854"/>
    <lineage>
        <taxon>Bacteria</taxon>
        <taxon>Pseudomonadati</taxon>
        <taxon>Bacteroidota</taxon>
        <taxon>Bacteroidia</taxon>
        <taxon>Bacteroidales</taxon>
        <taxon>Bacteroidaceae</taxon>
        <taxon>Bacteroides</taxon>
    </lineage>
</organism>
<gene>
    <name evidence="10" type="ORF">DWW10_16830</name>
</gene>
<dbReference type="Proteomes" id="UP000283850">
    <property type="component" value="Unassembled WGS sequence"/>
</dbReference>
<comment type="caution">
    <text evidence="10">The sequence shown here is derived from an EMBL/GenBank/DDBJ whole genome shotgun (WGS) entry which is preliminary data.</text>
</comment>
<dbReference type="EMBL" id="QRZF01000012">
    <property type="protein sequence ID" value="RGV51319.1"/>
    <property type="molecule type" value="Genomic_DNA"/>
</dbReference>
<dbReference type="InterPro" id="IPR023296">
    <property type="entry name" value="Glyco_hydro_beta-prop_sf"/>
</dbReference>
<keyword evidence="4" id="KW-0119">Carbohydrate metabolism</keyword>
<feature type="active site" description="Proton acceptor" evidence="6">
    <location>
        <position position="44"/>
    </location>
</feature>
<dbReference type="PANTHER" id="PTHR43772:SF2">
    <property type="entry name" value="PUTATIVE (AFU_ORTHOLOGUE AFUA_2G04480)-RELATED"/>
    <property type="match status" value="1"/>
</dbReference>
<feature type="chain" id="PRO_5018995167" evidence="9">
    <location>
        <begin position="19"/>
        <end position="324"/>
    </location>
</feature>
<dbReference type="GO" id="GO:0045493">
    <property type="term" value="P:xylan catabolic process"/>
    <property type="evidence" value="ECO:0007669"/>
    <property type="project" value="UniProtKB-KW"/>
</dbReference>
<dbReference type="PROSITE" id="PS51257">
    <property type="entry name" value="PROKAR_LIPOPROTEIN"/>
    <property type="match status" value="1"/>
</dbReference>
<dbReference type="AlphaFoldDB" id="A0A412Y1M3"/>
<dbReference type="RefSeq" id="WP_118420706.1">
    <property type="nucleotide sequence ID" value="NZ_QRZF01000012.1"/>
</dbReference>
<dbReference type="GO" id="GO:0004553">
    <property type="term" value="F:hydrolase activity, hydrolyzing O-glycosyl compounds"/>
    <property type="evidence" value="ECO:0007669"/>
    <property type="project" value="InterPro"/>
</dbReference>
<accession>A0A412Y1M3</accession>
<dbReference type="InterPro" id="IPR006710">
    <property type="entry name" value="Glyco_hydro_43"/>
</dbReference>
<feature type="signal peptide" evidence="9">
    <location>
        <begin position="1"/>
        <end position="18"/>
    </location>
</feature>
<keyword evidence="3 8" id="KW-0378">Hydrolase</keyword>
<keyword evidence="9" id="KW-0732">Signal</keyword>
<evidence type="ECO:0000313" key="11">
    <source>
        <dbReference type="Proteomes" id="UP000283850"/>
    </source>
</evidence>
<feature type="active site" description="Proton donor" evidence="6">
    <location>
        <position position="206"/>
    </location>
</feature>
<dbReference type="Gene3D" id="2.115.10.20">
    <property type="entry name" value="Glycosyl hydrolase domain, family 43"/>
    <property type="match status" value="1"/>
</dbReference>
<dbReference type="PANTHER" id="PTHR43772">
    <property type="entry name" value="ENDO-1,4-BETA-XYLANASE"/>
    <property type="match status" value="1"/>
</dbReference>
<comment type="similarity">
    <text evidence="1 8">Belongs to the glycosyl hydrolase 43 family.</text>
</comment>
<keyword evidence="2 10" id="KW-0858">Xylan degradation</keyword>
<protein>
    <submittedName>
        <fullName evidence="10">1,4-beta-xylanase</fullName>
    </submittedName>
</protein>
<dbReference type="InterPro" id="IPR052176">
    <property type="entry name" value="Glycosyl_Hydrlase_43_Enz"/>
</dbReference>
<reference evidence="10 11" key="1">
    <citation type="submission" date="2018-08" db="EMBL/GenBank/DDBJ databases">
        <title>A genome reference for cultivated species of the human gut microbiota.</title>
        <authorList>
            <person name="Zou Y."/>
            <person name="Xue W."/>
            <person name="Luo G."/>
        </authorList>
    </citation>
    <scope>NUCLEOTIDE SEQUENCE [LARGE SCALE GENOMIC DNA]</scope>
    <source>
        <strain evidence="10 11">AF14-32</strain>
    </source>
</reference>
<dbReference type="SUPFAM" id="SSF75005">
    <property type="entry name" value="Arabinanase/levansucrase/invertase"/>
    <property type="match status" value="1"/>
</dbReference>
<evidence type="ECO:0000256" key="3">
    <source>
        <dbReference type="ARBA" id="ARBA00022801"/>
    </source>
</evidence>
<name>A0A412Y1M3_9BACE</name>
<evidence type="ECO:0000256" key="2">
    <source>
        <dbReference type="ARBA" id="ARBA00022651"/>
    </source>
</evidence>
<evidence type="ECO:0000256" key="5">
    <source>
        <dbReference type="ARBA" id="ARBA00023295"/>
    </source>
</evidence>
<evidence type="ECO:0000313" key="10">
    <source>
        <dbReference type="EMBL" id="RGV51319.1"/>
    </source>
</evidence>
<evidence type="ECO:0000256" key="8">
    <source>
        <dbReference type="RuleBase" id="RU361187"/>
    </source>
</evidence>
<evidence type="ECO:0000256" key="6">
    <source>
        <dbReference type="PIRSR" id="PIRSR606710-1"/>
    </source>
</evidence>
<sequence length="324" mass="36916">MKTHLILFLLFFIWTSCGNSTKPSASTSTDDDFEVLEERLPIADPYVLFYEDCYYAYGTNVRGFEVYTSTDLKHWHRNRNLALSPEDSWGNKGYWAPEVYYVESLKKFYMFYTVNEQVCVATSDSPEGPFVQDVKQPLFGSEKNIDPSLFIDSDGKAYLYFVRFTGGNVIWCAEMNSDLKSLKEETLTKCIEAQDEWERKQATVAEGPSILKQNGVYYLLYSANHFESKDYAVGYATSDSPFGPWEKYSGNPILRRDMDQTARLSGTGHGAPFICEDGSYKYIFHAHASEEKVQPRSSYIKDLTLSDKGIVSIHGTVIRPVVVK</sequence>
<keyword evidence="5 8" id="KW-0326">Glycosidase</keyword>
<keyword evidence="2 10" id="KW-0624">Polysaccharide degradation</keyword>
<dbReference type="Pfam" id="PF04616">
    <property type="entry name" value="Glyco_hydro_43"/>
    <property type="match status" value="1"/>
</dbReference>